<evidence type="ECO:0000313" key="1">
    <source>
        <dbReference type="EMBL" id="BCZ21780.1"/>
    </source>
</evidence>
<proteinExistence type="predicted"/>
<accession>A0ABM7SPW3</accession>
<sequence length="79" mass="8394">MGEGGWPFGCDRLPCVASKASTPALIAATEVGRLVVDAIKHDSFFLATHNKVKVRDVVRKRADDVDAFLSAQIAALATP</sequence>
<reference evidence="1 2" key="2">
    <citation type="submission" date="2021-07" db="EMBL/GenBank/DDBJ databases">
        <authorList>
            <person name="Matsumoto Y."/>
            <person name="Motooka D."/>
            <person name="Nakamura S."/>
        </authorList>
    </citation>
    <scope>NUCLEOTIDE SEQUENCE [LARGE SCALE GENOMIC DNA]</scope>
    <source>
        <strain evidence="1 2">TY59</strain>
    </source>
</reference>
<reference evidence="1 2" key="1">
    <citation type="submission" date="2021-07" db="EMBL/GenBank/DDBJ databases">
        <title>Complete genome sequence of nontuberculous Mycobacterium sp. TY59.</title>
        <authorList>
            <person name="Fukushima K."/>
        </authorList>
    </citation>
    <scope>NUCLEOTIDE SEQUENCE [LARGE SCALE GENOMIC DNA]</scope>
    <source>
        <strain evidence="1 2">TY59</strain>
    </source>
</reference>
<protein>
    <submittedName>
        <fullName evidence="1">Uncharacterized protein</fullName>
    </submittedName>
</protein>
<evidence type="ECO:0000313" key="2">
    <source>
        <dbReference type="Proteomes" id="UP000826012"/>
    </source>
</evidence>
<dbReference type="Proteomes" id="UP000826012">
    <property type="component" value="Chromosome"/>
</dbReference>
<name>A0ABM7SPW3_9MYCO</name>
<keyword evidence="2" id="KW-1185">Reference proteome</keyword>
<organism evidence="1 2">
    <name type="scientific">Mycobacterium senriense</name>
    <dbReference type="NCBI Taxonomy" id="2775496"/>
    <lineage>
        <taxon>Bacteria</taxon>
        <taxon>Bacillati</taxon>
        <taxon>Actinomycetota</taxon>
        <taxon>Actinomycetes</taxon>
        <taxon>Mycobacteriales</taxon>
        <taxon>Mycobacteriaceae</taxon>
        <taxon>Mycobacterium</taxon>
        <taxon>Mycobacterium avium complex (MAC)</taxon>
    </lineage>
</organism>
<dbReference type="EMBL" id="AP024828">
    <property type="protein sequence ID" value="BCZ21780.1"/>
    <property type="molecule type" value="Genomic_DNA"/>
</dbReference>
<gene>
    <name evidence="1" type="ORF">MTY59_16350</name>
</gene>
<dbReference type="RefSeq" id="WP_221045207.1">
    <property type="nucleotide sequence ID" value="NZ_AP024828.1"/>
</dbReference>